<accession>A0A2G8RFS6</accession>
<organism evidence="1 2">
    <name type="scientific">Puniceibacterium antarcticum</name>
    <dbReference type="NCBI Taxonomy" id="1206336"/>
    <lineage>
        <taxon>Bacteria</taxon>
        <taxon>Pseudomonadati</taxon>
        <taxon>Pseudomonadota</taxon>
        <taxon>Alphaproteobacteria</taxon>
        <taxon>Rhodobacterales</taxon>
        <taxon>Paracoccaceae</taxon>
        <taxon>Puniceibacterium</taxon>
    </lineage>
</organism>
<evidence type="ECO:0000313" key="2">
    <source>
        <dbReference type="Proteomes" id="UP000231259"/>
    </source>
</evidence>
<proteinExistence type="predicted"/>
<dbReference type="AlphaFoldDB" id="A0A2G8RFS6"/>
<dbReference type="SUPFAM" id="SSF53474">
    <property type="entry name" value="alpha/beta-Hydrolases"/>
    <property type="match status" value="1"/>
</dbReference>
<reference evidence="1 2" key="1">
    <citation type="submission" date="2013-09" db="EMBL/GenBank/DDBJ databases">
        <title>Genome sequencing of Phaeobacter antarcticus sp. nov. SM1211.</title>
        <authorList>
            <person name="Zhang X.-Y."/>
            <person name="Liu C."/>
            <person name="Chen X.-L."/>
            <person name="Xie B.-B."/>
            <person name="Qin Q.-L."/>
            <person name="Rong J.-C."/>
            <person name="Zhang Y.-Z."/>
        </authorList>
    </citation>
    <scope>NUCLEOTIDE SEQUENCE [LARGE SCALE GENOMIC DNA]</scope>
    <source>
        <strain evidence="1 2">SM1211</strain>
    </source>
</reference>
<dbReference type="Gene3D" id="3.40.50.1820">
    <property type="entry name" value="alpha/beta hydrolase"/>
    <property type="match status" value="1"/>
</dbReference>
<name>A0A2G8RFS6_9RHOB</name>
<dbReference type="Pfam" id="PF06821">
    <property type="entry name" value="Ser_hydrolase"/>
    <property type="match status" value="1"/>
</dbReference>
<dbReference type="InterPro" id="IPR029058">
    <property type="entry name" value="AB_hydrolase_fold"/>
</dbReference>
<gene>
    <name evidence="1" type="ORF">P775_12140</name>
</gene>
<dbReference type="RefSeq" id="WP_180287418.1">
    <property type="nucleotide sequence ID" value="NZ_AWWI01000075.1"/>
</dbReference>
<keyword evidence="2" id="KW-1185">Reference proteome</keyword>
<dbReference type="InterPro" id="IPR010662">
    <property type="entry name" value="RBBP9/YdeN"/>
</dbReference>
<protein>
    <submittedName>
        <fullName evidence="1">Uncharacterized protein</fullName>
    </submittedName>
</protein>
<dbReference type="Proteomes" id="UP000231259">
    <property type="component" value="Unassembled WGS sequence"/>
</dbReference>
<evidence type="ECO:0000313" key="1">
    <source>
        <dbReference type="EMBL" id="PIL19928.1"/>
    </source>
</evidence>
<comment type="caution">
    <text evidence="1">The sequence shown here is derived from an EMBL/GenBank/DDBJ whole genome shotgun (WGS) entry which is preliminary data.</text>
</comment>
<dbReference type="GO" id="GO:0016787">
    <property type="term" value="F:hydrolase activity"/>
    <property type="evidence" value="ECO:0007669"/>
    <property type="project" value="InterPro"/>
</dbReference>
<dbReference type="EMBL" id="AWWI01000075">
    <property type="protein sequence ID" value="PIL19928.1"/>
    <property type="molecule type" value="Genomic_DNA"/>
</dbReference>
<sequence>MINTLLIPRLYGFAAPHWQQWWERVDSSGRIVRQKSWSRPCPGQWLTEIAVAVLVHPGAGLVGHSGGTIAIVRVLTQSSQIKIASALLVAPAETSKAVRTEVFGMIHEAGLGVLTIVAASQNVSWTDHSRVQVLAVAWEADMIAMGDTVHINVESGFRPLSKSRTIRDSMWALPGIPQRFAGPVRSGTPQQGGLTCPA</sequence>